<proteinExistence type="predicted"/>
<dbReference type="InterPro" id="IPR025340">
    <property type="entry name" value="DUF4246"/>
</dbReference>
<feature type="region of interest" description="Disordered" evidence="1">
    <location>
        <begin position="1"/>
        <end position="23"/>
    </location>
</feature>
<accession>A0A8K1FFV7</accession>
<feature type="compositionally biased region" description="Acidic residues" evidence="1">
    <location>
        <begin position="11"/>
        <end position="20"/>
    </location>
</feature>
<dbReference type="AlphaFoldDB" id="A0A8K1FFV7"/>
<reference evidence="3" key="1">
    <citation type="submission" date="2019-03" db="EMBL/GenBank/DDBJ databases">
        <title>Long read genome sequence of the mycoparasitic Pythium oligandrum ATCC 38472 isolated from sugarbeet rhizosphere.</title>
        <authorList>
            <person name="Gaulin E."/>
        </authorList>
    </citation>
    <scope>NUCLEOTIDE SEQUENCE</scope>
    <source>
        <strain evidence="3">ATCC 38472_TT</strain>
    </source>
</reference>
<dbReference type="InterPro" id="IPR049192">
    <property type="entry name" value="DUF4246_C"/>
</dbReference>
<dbReference type="Pfam" id="PF14033">
    <property type="entry name" value="DUF4246"/>
    <property type="match status" value="2"/>
</dbReference>
<name>A0A8K1FFV7_PYTOL</name>
<dbReference type="Proteomes" id="UP000794436">
    <property type="component" value="Unassembled WGS sequence"/>
</dbReference>
<evidence type="ECO:0000313" key="3">
    <source>
        <dbReference type="EMBL" id="TMW58052.1"/>
    </source>
</evidence>
<evidence type="ECO:0000256" key="1">
    <source>
        <dbReference type="SAM" id="MobiDB-lite"/>
    </source>
</evidence>
<evidence type="ECO:0000259" key="2">
    <source>
        <dbReference type="Pfam" id="PF14033"/>
    </source>
</evidence>
<feature type="domain" description="DUF4246" evidence="2">
    <location>
        <begin position="165"/>
        <end position="438"/>
    </location>
</feature>
<organism evidence="3 4">
    <name type="scientific">Pythium oligandrum</name>
    <name type="common">Mycoparasitic fungus</name>
    <dbReference type="NCBI Taxonomy" id="41045"/>
    <lineage>
        <taxon>Eukaryota</taxon>
        <taxon>Sar</taxon>
        <taxon>Stramenopiles</taxon>
        <taxon>Oomycota</taxon>
        <taxon>Peronosporomycetes</taxon>
        <taxon>Pythiales</taxon>
        <taxon>Pythiaceae</taxon>
        <taxon>Pythium</taxon>
    </lineage>
</organism>
<comment type="caution">
    <text evidence="3">The sequence shown here is derived from an EMBL/GenBank/DDBJ whole genome shotgun (WGS) entry which is preliminary data.</text>
</comment>
<dbReference type="EMBL" id="SPLM01000113">
    <property type="protein sequence ID" value="TMW58052.1"/>
    <property type="molecule type" value="Genomic_DNA"/>
</dbReference>
<dbReference type="PANTHER" id="PTHR33119:SF1">
    <property type="entry name" value="FE2OG DIOXYGENASE DOMAIN-CONTAINING PROTEIN"/>
    <property type="match status" value="1"/>
</dbReference>
<protein>
    <recommendedName>
        <fullName evidence="2">DUF4246 domain-containing protein</fullName>
    </recommendedName>
</protein>
<dbReference type="PANTHER" id="PTHR33119">
    <property type="entry name" value="IFI3P"/>
    <property type="match status" value="1"/>
</dbReference>
<feature type="domain" description="DUF4246" evidence="2">
    <location>
        <begin position="447"/>
        <end position="808"/>
    </location>
</feature>
<sequence length="871" mass="98345">MSEYGANFPTSDDDESEETFQEQNEKLESFGQLIWYFALVEKTREFKSRPLEEWPLVELSNPEVGWRYSDEAFDDQGESMEENGDVVQRANGFHKVEELLKTVRAARLDKSRFLEWCPDADPRSEIVDALWFHVDRVMEELQAMRNCITNTLDTFIRDADLTSTSAGEGVVLPGPVDETWMSSLLIPSDLKTVFVSQVAVLENVPEEKKDWHPESNNQVLDLVHPSLYCCVFGTTKRVPASEIDSNVDLTVVERMERTAFKATEVTCRTSSSDNYQWIPSDFAVDESGHVKILSYINNLHPVTHAAMYDSIAAIFKRFVSLFDQVLTDLVAEYYKQPCPFRVPDMSETRVDCTNYLPERLPIPDRIPLKSGCPWSYSLKGTTVQVIVTIAEIHLTPEKPKYLGGSWHIEGTGSEEIVATGIYYFGSENITDSKLSFRVIVVEPLHVTDDTTWISASLIALELKTAFVNQVAVLEDVPEREKDWHPGSDNQVLDLVHPSLFCCVYGETKRFAETETLDSTDEMSALRRMETIAFKATSAVDTPEYSGDQYEMDDENQWIPSDFAVDDDGHVKILSYINNLHPGDHAAMYESIAGIFERFVPMFDRVLSGLTGECHEPHAIEIPALKKHAEYLPEISVPGVFPLEPDYETAYTLKGTTVQVIVKIAEIHLTPEKPSYSGGSWHIEGTEAEQIVATGLYYFGCENITESKLSFRAIVSEPDLEDTSRFYLAALYGLERHELLTQSLGAATAIEDRCFVFLNTLQHKLEPFELIDATKPGVRKILAFFVVNPSNRIPSSSVIPPQQKDWLQRALPPMLEAKNLPVAALGGKLTQLLGDGMTLDEAKAHREKLMTARRTYNAFEKQQELRFSLCEH</sequence>
<keyword evidence="4" id="KW-1185">Reference proteome</keyword>
<gene>
    <name evidence="3" type="ORF">Poli38472_013526</name>
</gene>
<dbReference type="OrthoDB" id="59491at2759"/>
<evidence type="ECO:0000313" key="4">
    <source>
        <dbReference type="Proteomes" id="UP000794436"/>
    </source>
</evidence>